<keyword evidence="6 8" id="KW-0687">Ribonucleoprotein</keyword>
<comment type="subcellular location">
    <subcellularLocation>
        <location evidence="8">Plastid</location>
        <location evidence="8">Chloroplast</location>
    </subcellularLocation>
</comment>
<dbReference type="GO" id="GO:0005840">
    <property type="term" value="C:ribosome"/>
    <property type="evidence" value="ECO:0007669"/>
    <property type="project" value="UniProtKB-KW"/>
</dbReference>
<geneLocation type="chloroplast" evidence="10"/>
<dbReference type="PANTHER" id="PTHR10744">
    <property type="entry name" value="40S RIBOSOMAL PROTEIN S11 FAMILY MEMBER"/>
    <property type="match status" value="1"/>
</dbReference>
<dbReference type="InterPro" id="IPR012340">
    <property type="entry name" value="NA-bd_OB-fold"/>
</dbReference>
<dbReference type="PANTHER" id="PTHR10744:SF1">
    <property type="entry name" value="SMALL RIBOSOMAL SUBUNIT PROTEIN US17M"/>
    <property type="match status" value="1"/>
</dbReference>
<dbReference type="InterPro" id="IPR000266">
    <property type="entry name" value="Ribosomal_uS17"/>
</dbReference>
<dbReference type="GO" id="GO:0019843">
    <property type="term" value="F:rRNA binding"/>
    <property type="evidence" value="ECO:0007669"/>
    <property type="project" value="UniProtKB-UniRule"/>
</dbReference>
<dbReference type="InterPro" id="IPR019984">
    <property type="entry name" value="Ribosomal_uS17_bact/chlr"/>
</dbReference>
<protein>
    <recommendedName>
        <fullName evidence="7 8">Small ribosomal subunit protein uS17c</fullName>
    </recommendedName>
</protein>
<evidence type="ECO:0000256" key="7">
    <source>
        <dbReference type="ARBA" id="ARBA00035251"/>
    </source>
</evidence>
<dbReference type="HAMAP" id="MF_01345_B">
    <property type="entry name" value="Ribosomal_uS17_B"/>
    <property type="match status" value="1"/>
</dbReference>
<dbReference type="RefSeq" id="YP_009308912.1">
    <property type="nucleotide sequence ID" value="NC_031425.1"/>
</dbReference>
<dbReference type="PROSITE" id="PS00056">
    <property type="entry name" value="RIBOSOMAL_S17"/>
    <property type="match status" value="1"/>
</dbReference>
<evidence type="ECO:0000256" key="3">
    <source>
        <dbReference type="ARBA" id="ARBA00022730"/>
    </source>
</evidence>
<gene>
    <name evidence="8 10" type="primary">rps17</name>
</gene>
<comment type="function">
    <text evidence="1 8">One of the primary rRNA binding proteins, it binds specifically to the 5'-end of 16S ribosomal RNA.</text>
</comment>
<comment type="similarity">
    <text evidence="2 8 9">Belongs to the universal ribosomal protein uS17 family.</text>
</comment>
<keyword evidence="5 8" id="KW-0689">Ribosomal protein</keyword>
<proteinExistence type="inferred from homology"/>
<dbReference type="Gene3D" id="2.40.50.140">
    <property type="entry name" value="Nucleic acid-binding proteins"/>
    <property type="match status" value="1"/>
</dbReference>
<dbReference type="NCBIfam" id="TIGR03635">
    <property type="entry name" value="uS17_bact"/>
    <property type="match status" value="1"/>
</dbReference>
<sequence>MPIKEKIGIVVSNKMQKTVVIKVESRFPHPIYSKTIVKTKKYLVHDELEHCNVGDQVVVQECRPLSKRKRWKLKKILSKSSLIN</sequence>
<dbReference type="NCBIfam" id="NF004123">
    <property type="entry name" value="PRK05610.1"/>
    <property type="match status" value="1"/>
</dbReference>
<evidence type="ECO:0000256" key="5">
    <source>
        <dbReference type="ARBA" id="ARBA00022980"/>
    </source>
</evidence>
<dbReference type="GeneID" id="29293201"/>
<evidence type="ECO:0000256" key="9">
    <source>
        <dbReference type="RuleBase" id="RU003872"/>
    </source>
</evidence>
<dbReference type="CDD" id="cd00364">
    <property type="entry name" value="Ribosomal_uS17"/>
    <property type="match status" value="1"/>
</dbReference>
<comment type="subunit">
    <text evidence="8">Part of the 30S ribosomal subunit.</text>
</comment>
<keyword evidence="10" id="KW-0150">Chloroplast</keyword>
<dbReference type="InterPro" id="IPR019979">
    <property type="entry name" value="Ribosomal_uS17_CS"/>
</dbReference>
<keyword evidence="10" id="KW-0934">Plastid</keyword>
<dbReference type="GO" id="GO:0005739">
    <property type="term" value="C:mitochondrion"/>
    <property type="evidence" value="ECO:0007669"/>
    <property type="project" value="TreeGrafter"/>
</dbReference>
<evidence type="ECO:0000256" key="2">
    <source>
        <dbReference type="ARBA" id="ARBA00010254"/>
    </source>
</evidence>
<dbReference type="GO" id="GO:0009507">
    <property type="term" value="C:chloroplast"/>
    <property type="evidence" value="ECO:0007669"/>
    <property type="project" value="UniProtKB-SubCell"/>
</dbReference>
<dbReference type="AlphaFoldDB" id="A0A1D8D9N3"/>
<evidence type="ECO:0000256" key="6">
    <source>
        <dbReference type="ARBA" id="ARBA00023274"/>
    </source>
</evidence>
<keyword evidence="4 8" id="KW-0694">RNA-binding</keyword>
<evidence type="ECO:0000256" key="4">
    <source>
        <dbReference type="ARBA" id="ARBA00022884"/>
    </source>
</evidence>
<name>A0A1D8D9N3_9STRA</name>
<dbReference type="EMBL" id="KX619437">
    <property type="protein sequence ID" value="AOS86655.1"/>
    <property type="molecule type" value="Genomic_DNA"/>
</dbReference>
<dbReference type="SUPFAM" id="SSF50249">
    <property type="entry name" value="Nucleic acid-binding proteins"/>
    <property type="match status" value="1"/>
</dbReference>
<dbReference type="Pfam" id="PF00366">
    <property type="entry name" value="Ribosomal_S17"/>
    <property type="match status" value="1"/>
</dbReference>
<accession>A0A1D8D9N3</accession>
<organism evidence="10">
    <name type="scientific">Toxarium undulatum</name>
    <dbReference type="NCBI Taxonomy" id="210620"/>
    <lineage>
        <taxon>Eukaryota</taxon>
        <taxon>Sar</taxon>
        <taxon>Stramenopiles</taxon>
        <taxon>Ochrophyta</taxon>
        <taxon>Bacillariophyta</taxon>
        <taxon>Mediophyceae</taxon>
        <taxon>Toxariales</taxon>
        <taxon>Toxariaceae</taxon>
        <taxon>Toxarium</taxon>
    </lineage>
</organism>
<dbReference type="PRINTS" id="PR00973">
    <property type="entry name" value="RIBOSOMALS17"/>
</dbReference>
<evidence type="ECO:0000313" key="10">
    <source>
        <dbReference type="EMBL" id="AOS86655.1"/>
    </source>
</evidence>
<dbReference type="GO" id="GO:0006412">
    <property type="term" value="P:translation"/>
    <property type="evidence" value="ECO:0007669"/>
    <property type="project" value="UniProtKB-UniRule"/>
</dbReference>
<dbReference type="GO" id="GO:1990904">
    <property type="term" value="C:ribonucleoprotein complex"/>
    <property type="evidence" value="ECO:0007669"/>
    <property type="project" value="UniProtKB-KW"/>
</dbReference>
<reference evidence="10" key="1">
    <citation type="journal article" date="2016" name="Curr. Genet.">
        <title>Hoarding and horizontal transfer led to an expanded gene and intron repertoire in the plastid genome of the diatom, Toxarium undulatum (Bacillariophyta).</title>
        <authorList>
            <person name="Ruck E.C."/>
            <person name="Linard S.R."/>
            <person name="Nakov T."/>
            <person name="Theriot E.C."/>
            <person name="Alverson A.J."/>
        </authorList>
    </citation>
    <scope>NUCLEOTIDE SEQUENCE</scope>
    <source>
        <strain evidence="10">ECT3802</strain>
    </source>
</reference>
<dbReference type="GO" id="GO:0003735">
    <property type="term" value="F:structural constituent of ribosome"/>
    <property type="evidence" value="ECO:0007669"/>
    <property type="project" value="InterPro"/>
</dbReference>
<keyword evidence="3 8" id="KW-0699">rRNA-binding</keyword>
<evidence type="ECO:0000256" key="8">
    <source>
        <dbReference type="HAMAP-Rule" id="MF_01345"/>
    </source>
</evidence>
<evidence type="ECO:0000256" key="1">
    <source>
        <dbReference type="ARBA" id="ARBA00002932"/>
    </source>
</evidence>